<dbReference type="EMBL" id="MCBS01024917">
    <property type="protein sequence ID" value="RKF72158.1"/>
    <property type="molecule type" value="Genomic_DNA"/>
</dbReference>
<dbReference type="Gene3D" id="3.40.1370.10">
    <property type="match status" value="1"/>
</dbReference>
<evidence type="ECO:0000256" key="7">
    <source>
        <dbReference type="ARBA" id="ARBA00023128"/>
    </source>
</evidence>
<dbReference type="GO" id="GO:0005840">
    <property type="term" value="C:ribosome"/>
    <property type="evidence" value="ECO:0007669"/>
    <property type="project" value="UniProtKB-KW"/>
</dbReference>
<dbReference type="PANTHER" id="PTHR43176">
    <property type="entry name" value="3-HYDROXYISOBUTYRYL-COA HYDROLASE-RELATED"/>
    <property type="match status" value="1"/>
</dbReference>
<dbReference type="GO" id="GO:1990904">
    <property type="term" value="C:ribonucleoprotein complex"/>
    <property type="evidence" value="ECO:0007669"/>
    <property type="project" value="UniProtKB-KW"/>
</dbReference>
<dbReference type="Gene3D" id="3.90.226.10">
    <property type="entry name" value="2-enoyl-CoA Hydratase, Chain A, domain 1"/>
    <property type="match status" value="1"/>
</dbReference>
<dbReference type="Proteomes" id="UP000285326">
    <property type="component" value="Unassembled WGS sequence"/>
</dbReference>
<feature type="domain" description="Enoyl-CoA hydratase/isomerase" evidence="11">
    <location>
        <begin position="292"/>
        <end position="628"/>
    </location>
</feature>
<dbReference type="NCBIfam" id="NF004127">
    <property type="entry name" value="PRK05617.1"/>
    <property type="match status" value="1"/>
</dbReference>
<feature type="region of interest" description="Disordered" evidence="10">
    <location>
        <begin position="252"/>
        <end position="271"/>
    </location>
</feature>
<comment type="similarity">
    <text evidence="3">Belongs to the universal ribosomal protein uL4 family.</text>
</comment>
<dbReference type="InterPro" id="IPR029045">
    <property type="entry name" value="ClpP/crotonase-like_dom_sf"/>
</dbReference>
<comment type="catalytic activity">
    <reaction evidence="1">
        <text>3-hydroxy-2-methylpropanoyl-CoA + H2O = 3-hydroxy-2-methylpropanoate + CoA + H(+)</text>
        <dbReference type="Rhea" id="RHEA:20888"/>
        <dbReference type="ChEBI" id="CHEBI:11805"/>
        <dbReference type="ChEBI" id="CHEBI:15377"/>
        <dbReference type="ChEBI" id="CHEBI:15378"/>
        <dbReference type="ChEBI" id="CHEBI:57287"/>
        <dbReference type="ChEBI" id="CHEBI:57340"/>
        <dbReference type="EC" id="3.1.2.4"/>
    </reaction>
</comment>
<evidence type="ECO:0000256" key="2">
    <source>
        <dbReference type="ARBA" id="ARBA00004173"/>
    </source>
</evidence>
<dbReference type="InterPro" id="IPR018376">
    <property type="entry name" value="Enoyl-CoA_hyd/isom_CS"/>
</dbReference>
<evidence type="ECO:0000256" key="4">
    <source>
        <dbReference type="ARBA" id="ARBA00011915"/>
    </source>
</evidence>
<protein>
    <recommendedName>
        <fullName evidence="4">3-hydroxyisobutyryl-CoA hydrolase</fullName>
        <ecNumber evidence="4">3.1.2.4</ecNumber>
    </recommendedName>
    <alternativeName>
        <fullName evidence="9">3-hydroxyisobutyryl-coenzyme A hydrolase</fullName>
    </alternativeName>
</protein>
<evidence type="ECO:0000256" key="6">
    <source>
        <dbReference type="ARBA" id="ARBA00022980"/>
    </source>
</evidence>
<keyword evidence="8" id="KW-0687">Ribonucleoprotein</keyword>
<dbReference type="CDD" id="cd06558">
    <property type="entry name" value="crotonase-like"/>
    <property type="match status" value="1"/>
</dbReference>
<dbReference type="SUPFAM" id="SSF52166">
    <property type="entry name" value="Ribosomal protein L4"/>
    <property type="match status" value="1"/>
</dbReference>
<dbReference type="FunFam" id="3.90.226.10:FF:000026">
    <property type="entry name" value="3-hydroxyisobutyryl-CoA hydrolase, mitochondrial"/>
    <property type="match status" value="1"/>
</dbReference>
<dbReference type="GO" id="GO:0006574">
    <property type="term" value="P:L-valine catabolic process"/>
    <property type="evidence" value="ECO:0007669"/>
    <property type="project" value="TreeGrafter"/>
</dbReference>
<name>A0A420IC99_9PEZI</name>
<dbReference type="InterPro" id="IPR023574">
    <property type="entry name" value="Ribosomal_uL4_dom_sf"/>
</dbReference>
<keyword evidence="5 12" id="KW-0378">Hydrolase</keyword>
<dbReference type="GO" id="GO:0003860">
    <property type="term" value="F:3-hydroxyisobutyryl-CoA hydrolase activity"/>
    <property type="evidence" value="ECO:0007669"/>
    <property type="project" value="UniProtKB-EC"/>
</dbReference>
<dbReference type="InterPro" id="IPR002136">
    <property type="entry name" value="Ribosomal_uL4"/>
</dbReference>
<dbReference type="Pfam" id="PF00573">
    <property type="entry name" value="Ribosomal_L4"/>
    <property type="match status" value="1"/>
</dbReference>
<evidence type="ECO:0000256" key="5">
    <source>
        <dbReference type="ARBA" id="ARBA00022801"/>
    </source>
</evidence>
<dbReference type="Pfam" id="PF16113">
    <property type="entry name" value="ECH_2"/>
    <property type="match status" value="1"/>
</dbReference>
<keyword evidence="7" id="KW-0496">Mitochondrion</keyword>
<dbReference type="InterPro" id="IPR032259">
    <property type="entry name" value="HIBYL-CoA-H"/>
</dbReference>
<dbReference type="PANTHER" id="PTHR43176:SF3">
    <property type="entry name" value="3-HYDROXYISOBUTYRYL-COA HYDROLASE, MITOCHONDRIAL"/>
    <property type="match status" value="1"/>
</dbReference>
<gene>
    <name evidence="12" type="ORF">GcM1_249234</name>
</gene>
<dbReference type="EC" id="3.1.2.4" evidence="4"/>
<sequence>MNVEPEVLTTIYQFPTMEPLRFESYSSKHLFLPLRRDILHRAVVFEGDSTRQGTASTKTRFEVHGSHRKIRPQKGTGKARLGHRQSPAIVGGGVVFGPKPRDFSTRLPRKIYDLAWRTALSWRYRRGELIVCEDDLEIEFPDPHYLKHILEHNHWGKPNGRSLFVVNGNPKNLIHAMDNAGEDGKSTTVIKFQEISKDTSPQNSELLSENRHQRKEVEMPLRSKVIESSHKNGMGNPYQIDTDNSIRIQNTKASSENSPGEKPSMSDDKPEVIRELPGDEKEDVLFNTLFGVRLIELNRPSKHNTLSSSMIRKIVPRLQEWAKSDMANIIIIKGCGQSAFCAGGDVVKLVELNRMGEKGQKQSNEYFALEYKLDHLIATYTKPYVAFMDGYTMGGGAGLCIHAPIRIATERTVFAMPETKIGFFPDVGASFFLPRLNGSIGTYLALTGERLEGVNAFYAGVATHYVHSSSLYPLELRLAELRFKDYDSLEERLDLIDSTIEEFVTGLPYDQPMLISGERRKAIDRCFNKGSIISITSALKAENGINKAWAEETLQLLSRHSPTSLCVTLRLMQIGKKWTIAEAFQREHALAARFMQKSDFNEGVDKLLMSKLGEPKWNPPLVKDVKSEAEITEPYFQTDSIQPLKLLNGDDYPDYPHNKYRLPSEEAVKEALRGPDRDINKVIDYFLKKSAGKQGVKEVVYEIFERNTTNPGK</sequence>
<keyword evidence="6" id="KW-0689">Ribosomal protein</keyword>
<comment type="caution">
    <text evidence="12">The sequence shown here is derived from an EMBL/GenBank/DDBJ whole genome shotgun (WGS) entry which is preliminary data.</text>
</comment>
<evidence type="ECO:0000313" key="13">
    <source>
        <dbReference type="Proteomes" id="UP000285326"/>
    </source>
</evidence>
<evidence type="ECO:0000259" key="11">
    <source>
        <dbReference type="Pfam" id="PF16113"/>
    </source>
</evidence>
<accession>A0A420IC99</accession>
<reference evidence="12 13" key="1">
    <citation type="journal article" date="2018" name="BMC Genomics">
        <title>Comparative genome analyses reveal sequence features reflecting distinct modes of host-adaptation between dicot and monocot powdery mildew.</title>
        <authorList>
            <person name="Wu Y."/>
            <person name="Ma X."/>
            <person name="Pan Z."/>
            <person name="Kale S.D."/>
            <person name="Song Y."/>
            <person name="King H."/>
            <person name="Zhang Q."/>
            <person name="Presley C."/>
            <person name="Deng X."/>
            <person name="Wei C.I."/>
            <person name="Xiao S."/>
        </authorList>
    </citation>
    <scope>NUCLEOTIDE SEQUENCE [LARGE SCALE GENOMIC DNA]</scope>
    <source>
        <strain evidence="12">UMSG1</strain>
    </source>
</reference>
<dbReference type="GO" id="GO:0005739">
    <property type="term" value="C:mitochondrion"/>
    <property type="evidence" value="ECO:0007669"/>
    <property type="project" value="UniProtKB-SubCell"/>
</dbReference>
<dbReference type="AlphaFoldDB" id="A0A420IC99"/>
<dbReference type="PROSITE" id="PS00166">
    <property type="entry name" value="ENOYL_COA_HYDRATASE"/>
    <property type="match status" value="1"/>
</dbReference>
<comment type="subcellular location">
    <subcellularLocation>
        <location evidence="2">Mitochondrion</location>
    </subcellularLocation>
</comment>
<evidence type="ECO:0000313" key="12">
    <source>
        <dbReference type="EMBL" id="RKF72158.1"/>
    </source>
</evidence>
<proteinExistence type="inferred from homology"/>
<evidence type="ECO:0000256" key="10">
    <source>
        <dbReference type="SAM" id="MobiDB-lite"/>
    </source>
</evidence>
<evidence type="ECO:0000256" key="9">
    <source>
        <dbReference type="ARBA" id="ARBA00031181"/>
    </source>
</evidence>
<dbReference type="GO" id="GO:0006412">
    <property type="term" value="P:translation"/>
    <property type="evidence" value="ECO:0007669"/>
    <property type="project" value="InterPro"/>
</dbReference>
<feature type="compositionally biased region" description="Polar residues" evidence="10">
    <location>
        <begin position="198"/>
        <end position="207"/>
    </location>
</feature>
<evidence type="ECO:0000256" key="3">
    <source>
        <dbReference type="ARBA" id="ARBA00010528"/>
    </source>
</evidence>
<evidence type="ECO:0000256" key="8">
    <source>
        <dbReference type="ARBA" id="ARBA00023274"/>
    </source>
</evidence>
<dbReference type="InterPro" id="IPR045004">
    <property type="entry name" value="ECH_dom"/>
</dbReference>
<dbReference type="SUPFAM" id="SSF52096">
    <property type="entry name" value="ClpP/crotonase"/>
    <property type="match status" value="1"/>
</dbReference>
<organism evidence="12 13">
    <name type="scientific">Golovinomyces cichoracearum</name>
    <dbReference type="NCBI Taxonomy" id="62708"/>
    <lineage>
        <taxon>Eukaryota</taxon>
        <taxon>Fungi</taxon>
        <taxon>Dikarya</taxon>
        <taxon>Ascomycota</taxon>
        <taxon>Pezizomycotina</taxon>
        <taxon>Leotiomycetes</taxon>
        <taxon>Erysiphales</taxon>
        <taxon>Erysiphaceae</taxon>
        <taxon>Golovinomyces</taxon>
    </lineage>
</organism>
<feature type="region of interest" description="Disordered" evidence="10">
    <location>
        <begin position="55"/>
        <end position="84"/>
    </location>
</feature>
<feature type="region of interest" description="Disordered" evidence="10">
    <location>
        <begin position="195"/>
        <end position="222"/>
    </location>
</feature>
<dbReference type="GO" id="GO:0003735">
    <property type="term" value="F:structural constituent of ribosome"/>
    <property type="evidence" value="ECO:0007669"/>
    <property type="project" value="InterPro"/>
</dbReference>
<feature type="compositionally biased region" description="Basic and acidic residues" evidence="10">
    <location>
        <begin position="208"/>
        <end position="222"/>
    </location>
</feature>
<evidence type="ECO:0000256" key="1">
    <source>
        <dbReference type="ARBA" id="ARBA00001709"/>
    </source>
</evidence>